<evidence type="ECO:0000313" key="1">
    <source>
        <dbReference type="EMBL" id="ETR64949.1"/>
    </source>
</evidence>
<dbReference type="EMBL" id="ATBP01003403">
    <property type="protein sequence ID" value="ETR64949.1"/>
    <property type="molecule type" value="Genomic_DNA"/>
</dbReference>
<accession>A0A1V1NQU3</accession>
<organism evidence="1 2">
    <name type="scientific">Candidatus Magnetoglobus multicellularis str. Araruama</name>
    <dbReference type="NCBI Taxonomy" id="890399"/>
    <lineage>
        <taxon>Bacteria</taxon>
        <taxon>Pseudomonadati</taxon>
        <taxon>Thermodesulfobacteriota</taxon>
        <taxon>Desulfobacteria</taxon>
        <taxon>Desulfobacterales</taxon>
        <taxon>Desulfobacteraceae</taxon>
        <taxon>Candidatus Magnetoglobus</taxon>
    </lineage>
</organism>
<reference evidence="2" key="1">
    <citation type="submission" date="2012-11" db="EMBL/GenBank/DDBJ databases">
        <authorList>
            <person name="Lucero-Rivera Y.E."/>
            <person name="Tovar-Ramirez D."/>
        </authorList>
    </citation>
    <scope>NUCLEOTIDE SEQUENCE [LARGE SCALE GENOMIC DNA]</scope>
    <source>
        <strain evidence="2">Araruama</strain>
    </source>
</reference>
<comment type="caution">
    <text evidence="1">The sequence shown here is derived from an EMBL/GenBank/DDBJ whole genome shotgun (WGS) entry which is preliminary data.</text>
</comment>
<sequence length="174" mass="20019">MYQNEKQHPQMISRSDFDDITLGNAITDSDTTLTVTQYDIQDRYIDLSATLTFQVQPDHEDISAWLQVKPIAGDGSYTITFDDHLSANLQLSETGIYAVFCFVHDRAKDTRYLADSWYFYVKDQNAGDACRPSPVTLTCPSENCELTRVVFNDHINFLWSDYNETNKISATYWK</sequence>
<name>A0A1V1NQU3_9BACT</name>
<proteinExistence type="predicted"/>
<dbReference type="Proteomes" id="UP000189670">
    <property type="component" value="Unassembled WGS sequence"/>
</dbReference>
<dbReference type="AlphaFoldDB" id="A0A1V1NQU3"/>
<protein>
    <submittedName>
        <fullName evidence="1">Uncharacterized protein</fullName>
    </submittedName>
</protein>
<gene>
    <name evidence="1" type="ORF">OMM_06161</name>
</gene>
<evidence type="ECO:0000313" key="2">
    <source>
        <dbReference type="Proteomes" id="UP000189670"/>
    </source>
</evidence>